<proteinExistence type="inferred from homology"/>
<dbReference type="InterPro" id="IPR029058">
    <property type="entry name" value="AB_hydrolase_fold"/>
</dbReference>
<evidence type="ECO:0000256" key="2">
    <source>
        <dbReference type="ARBA" id="ARBA00022729"/>
    </source>
</evidence>
<dbReference type="AlphaFoldDB" id="A0A9X3T700"/>
<evidence type="ECO:0000313" key="7">
    <source>
        <dbReference type="EMBL" id="MDA1383653.1"/>
    </source>
</evidence>
<feature type="signal peptide" evidence="4">
    <location>
        <begin position="1"/>
        <end position="20"/>
    </location>
</feature>
<evidence type="ECO:0000256" key="4">
    <source>
        <dbReference type="SAM" id="SignalP"/>
    </source>
</evidence>
<dbReference type="Proteomes" id="UP001183604">
    <property type="component" value="Unassembled WGS sequence"/>
</dbReference>
<dbReference type="PANTHER" id="PTHR43248:SF29">
    <property type="entry name" value="TRIPEPTIDYL AMINOPEPTIDASE"/>
    <property type="match status" value="1"/>
</dbReference>
<evidence type="ECO:0000259" key="6">
    <source>
        <dbReference type="Pfam" id="PF08386"/>
    </source>
</evidence>
<reference evidence="7" key="1">
    <citation type="submission" date="2022-12" db="EMBL/GenBank/DDBJ databases">
        <title>Gycomyces niveus sp.nov., a novel actinomycete isolated from soil in Shouguang.</title>
        <authorList>
            <person name="Yang X."/>
        </authorList>
    </citation>
    <scope>NUCLEOTIDE SEQUENCE</scope>
    <source>
        <strain evidence="7">DSM 44724</strain>
    </source>
</reference>
<evidence type="ECO:0000313" key="10">
    <source>
        <dbReference type="Proteomes" id="UP001183604"/>
    </source>
</evidence>
<gene>
    <name evidence="8" type="ORF">J2S69_005075</name>
    <name evidence="7" type="ORF">O2L01_01555</name>
</gene>
<evidence type="ECO:0000256" key="3">
    <source>
        <dbReference type="ARBA" id="ARBA00022801"/>
    </source>
</evidence>
<dbReference type="EMBL" id="JAVDYD010000001">
    <property type="protein sequence ID" value="MDR7341356.1"/>
    <property type="molecule type" value="Genomic_DNA"/>
</dbReference>
<dbReference type="Pfam" id="PF00561">
    <property type="entry name" value="Abhydrolase_1"/>
    <property type="match status" value="1"/>
</dbReference>
<dbReference type="Pfam" id="PF08386">
    <property type="entry name" value="Abhydrolase_4"/>
    <property type="match status" value="1"/>
</dbReference>
<dbReference type="EMBL" id="JAPZVQ010000001">
    <property type="protein sequence ID" value="MDA1383653.1"/>
    <property type="molecule type" value="Genomic_DNA"/>
</dbReference>
<evidence type="ECO:0000256" key="1">
    <source>
        <dbReference type="ARBA" id="ARBA00010088"/>
    </source>
</evidence>
<organism evidence="7 9">
    <name type="scientific">Glycomyces lechevalierae</name>
    <dbReference type="NCBI Taxonomy" id="256034"/>
    <lineage>
        <taxon>Bacteria</taxon>
        <taxon>Bacillati</taxon>
        <taxon>Actinomycetota</taxon>
        <taxon>Actinomycetes</taxon>
        <taxon>Glycomycetales</taxon>
        <taxon>Glycomycetaceae</taxon>
        <taxon>Glycomyces</taxon>
    </lineage>
</organism>
<evidence type="ECO:0000313" key="9">
    <source>
        <dbReference type="Proteomes" id="UP001145799"/>
    </source>
</evidence>
<dbReference type="InterPro" id="IPR000073">
    <property type="entry name" value="AB_hydrolase_1"/>
</dbReference>
<feature type="chain" id="PRO_5040721160" evidence="4">
    <location>
        <begin position="21"/>
        <end position="529"/>
    </location>
</feature>
<dbReference type="Proteomes" id="UP001145799">
    <property type="component" value="Unassembled WGS sequence"/>
</dbReference>
<evidence type="ECO:0000259" key="5">
    <source>
        <dbReference type="Pfam" id="PF00561"/>
    </source>
</evidence>
<dbReference type="PANTHER" id="PTHR43248">
    <property type="entry name" value="2-SUCCINYL-6-HYDROXY-2,4-CYCLOHEXADIENE-1-CARBOXYLATE SYNTHASE"/>
    <property type="match status" value="1"/>
</dbReference>
<keyword evidence="10" id="KW-1185">Reference proteome</keyword>
<comment type="similarity">
    <text evidence="1">Belongs to the peptidase S33 family.</text>
</comment>
<dbReference type="RefSeq" id="WP_270119775.1">
    <property type="nucleotide sequence ID" value="NZ_BAAAOM010000001.1"/>
</dbReference>
<reference evidence="8 10" key="2">
    <citation type="submission" date="2023-07" db="EMBL/GenBank/DDBJ databases">
        <title>Sequencing the genomes of 1000 actinobacteria strains.</title>
        <authorList>
            <person name="Klenk H.-P."/>
        </authorList>
    </citation>
    <scope>NUCLEOTIDE SEQUENCE [LARGE SCALE GENOMIC DNA]</scope>
    <source>
        <strain evidence="8 10">DSM 44724</strain>
    </source>
</reference>
<name>A0A9X3T700_9ACTN</name>
<keyword evidence="3 7" id="KW-0378">Hydrolase</keyword>
<dbReference type="Gene3D" id="3.40.50.1820">
    <property type="entry name" value="alpha/beta hydrolase"/>
    <property type="match status" value="1"/>
</dbReference>
<feature type="domain" description="AB hydrolase-1" evidence="5">
    <location>
        <begin position="111"/>
        <end position="306"/>
    </location>
</feature>
<accession>A0A9X3T700</accession>
<sequence length="529" mass="55274">MKRTATLSAAAAVLAAAALAACGQDYDGNGSAKARSGVATVQEEVTGVEWGDCDLADMYGDAELNAVQTAWAEALECGAVTVPVDYEDTGGDRVAIAMVRHPATGDRTGSLLVNPGGPGGSGIELAMSPFLPADVTAAFDVVGFDPRGVGASRNLTCGSDDAFDAALTQVYTDEPAAIPDAEASALEDGAATLAEGCTQEVKADFLANMGTENVARDMEVMRNALGDDALTYLGYSYGTYIGQMYLYLYPEKVRAMVLDGVMRTSGSVLDLAEGQATGFETAWHDFIAYCLTIEGCPFTSADTADAQLKAMLTDIQGALGGQLTVGDMLNMVSESLYSEAKWAALEKLLAAAGTTADRELAQQLEDLAGATGASRFQPRRLPPLPLPRRDTEANFYGVQCVDRDNPDHFDDYQDSAQTAYGNSDLFGAGIAWSYLPCASWSASEPGPESVSGKGSPAVVLVGNIGDPATPYDWAQSVADGLDDGVLLTYEGSGHTAYALGHKCIDDPVTAYLVDLDVPAAGLKCPQELR</sequence>
<protein>
    <submittedName>
        <fullName evidence="7">Alpha/beta hydrolase</fullName>
    </submittedName>
    <submittedName>
        <fullName evidence="8">Pimeloyl-ACP methyl ester carboxylesterase</fullName>
    </submittedName>
</protein>
<dbReference type="PROSITE" id="PS51257">
    <property type="entry name" value="PROKAR_LIPOPROTEIN"/>
    <property type="match status" value="1"/>
</dbReference>
<keyword evidence="2 4" id="KW-0732">Signal</keyword>
<dbReference type="InterPro" id="IPR051601">
    <property type="entry name" value="Serine_prot/Carboxylest_S33"/>
</dbReference>
<dbReference type="SUPFAM" id="SSF53474">
    <property type="entry name" value="alpha/beta-Hydrolases"/>
    <property type="match status" value="1"/>
</dbReference>
<dbReference type="InterPro" id="IPR013595">
    <property type="entry name" value="Pept_S33_TAP-like_C"/>
</dbReference>
<comment type="caution">
    <text evidence="7">The sequence shown here is derived from an EMBL/GenBank/DDBJ whole genome shotgun (WGS) entry which is preliminary data.</text>
</comment>
<feature type="domain" description="Peptidase S33 tripeptidyl aminopeptidase-like C-terminal" evidence="6">
    <location>
        <begin position="425"/>
        <end position="524"/>
    </location>
</feature>
<evidence type="ECO:0000313" key="8">
    <source>
        <dbReference type="EMBL" id="MDR7341356.1"/>
    </source>
</evidence>
<dbReference type="GO" id="GO:0016787">
    <property type="term" value="F:hydrolase activity"/>
    <property type="evidence" value="ECO:0007669"/>
    <property type="project" value="UniProtKB-KW"/>
</dbReference>